<feature type="chain" id="PRO_5010960796" evidence="4">
    <location>
        <begin position="20"/>
        <end position="282"/>
    </location>
</feature>
<dbReference type="GO" id="GO:0005121">
    <property type="term" value="F:Toll binding"/>
    <property type="evidence" value="ECO:0007669"/>
    <property type="project" value="TreeGrafter"/>
</dbReference>
<dbReference type="GO" id="GO:0045087">
    <property type="term" value="P:innate immune response"/>
    <property type="evidence" value="ECO:0007669"/>
    <property type="project" value="TreeGrafter"/>
</dbReference>
<reference evidence="8" key="2">
    <citation type="submission" date="2010-06" db="EMBL/GenBank/DDBJ databases">
        <authorList>
            <person name="Jiang H."/>
            <person name="Abraham K."/>
            <person name="Ali S."/>
            <person name="Alsbrooks S.L."/>
            <person name="Anim B.N."/>
            <person name="Anosike U.S."/>
            <person name="Attaway T."/>
            <person name="Bandaranaike D.P."/>
            <person name="Battles P.K."/>
            <person name="Bell S.N."/>
            <person name="Bell A.V."/>
            <person name="Beltran B."/>
            <person name="Bickham C."/>
            <person name="Bustamante Y."/>
            <person name="Caleb T."/>
            <person name="Canada A."/>
            <person name="Cardenas V."/>
            <person name="Carter K."/>
            <person name="Chacko J."/>
            <person name="Chandrabose M.N."/>
            <person name="Chavez D."/>
            <person name="Chavez A."/>
            <person name="Chen L."/>
            <person name="Chu H.-S."/>
            <person name="Claassen K.J."/>
            <person name="Cockrell R."/>
            <person name="Collins M."/>
            <person name="Cooper J.A."/>
            <person name="Cree A."/>
            <person name="Curry S.M."/>
            <person name="Da Y."/>
            <person name="Dao M.D."/>
            <person name="Das B."/>
            <person name="Davila M.-L."/>
            <person name="Davy-Carroll L."/>
            <person name="Denson S."/>
            <person name="Dinh H."/>
            <person name="Ebong V.E."/>
            <person name="Edwards J.R."/>
            <person name="Egan A."/>
            <person name="El-Daye J."/>
            <person name="Escobedo L."/>
            <person name="Fernandez S."/>
            <person name="Fernando P.R."/>
            <person name="Flagg N."/>
            <person name="Forbes L.D."/>
            <person name="Fowler R.G."/>
            <person name="Fu Q."/>
            <person name="Gabisi R.A."/>
            <person name="Ganer J."/>
            <person name="Garbino Pronczuk A."/>
            <person name="Garcia R.M."/>
            <person name="Garner T."/>
            <person name="Garrett T.E."/>
            <person name="Gonzalez D.A."/>
            <person name="Hamid H."/>
            <person name="Hawkins E.S."/>
            <person name="Hirani K."/>
            <person name="Hogues M.E."/>
            <person name="Hollins B."/>
            <person name="Hsiao C.-H."/>
            <person name="Jabil R."/>
            <person name="James M.L."/>
            <person name="Jhangiani S.N."/>
            <person name="Johnson B."/>
            <person name="Johnson Q."/>
            <person name="Joshi V."/>
            <person name="Kalu J.B."/>
            <person name="Kam C."/>
            <person name="Kashfia A."/>
            <person name="Keebler J."/>
            <person name="Kisamo H."/>
            <person name="Kovar C.L."/>
            <person name="Lago L.A."/>
            <person name="Lai C.-Y."/>
            <person name="Laidlaw J."/>
            <person name="Lara F."/>
            <person name="Le T.-K."/>
            <person name="Lee S.L."/>
            <person name="Legall F.H."/>
            <person name="Lemon S.J."/>
            <person name="Lewis L.R."/>
            <person name="Li B."/>
            <person name="Liu Y."/>
            <person name="Liu Y.-S."/>
            <person name="Lopez J."/>
            <person name="Lozado R.J."/>
            <person name="Lu J."/>
            <person name="Madu R.C."/>
            <person name="Maheshwari M."/>
            <person name="Maheshwari R."/>
            <person name="Malloy K."/>
            <person name="Martinez E."/>
            <person name="Mathew T."/>
            <person name="Mercado I.C."/>
            <person name="Mercado C."/>
            <person name="Meyer B."/>
            <person name="Montgomery K."/>
            <person name="Morgan M.B."/>
            <person name="Munidasa M."/>
            <person name="Nazareth L.V."/>
            <person name="Nelson J."/>
            <person name="Ng B.M."/>
            <person name="Nguyen N.B."/>
            <person name="Nguyen P.Q."/>
            <person name="Nguyen T."/>
            <person name="Obregon M."/>
            <person name="Okwuonu G.O."/>
            <person name="Onwere C.G."/>
            <person name="Orozco G."/>
            <person name="Parra A."/>
            <person name="Patel S."/>
            <person name="Patil S."/>
            <person name="Perez A."/>
            <person name="Perez Y."/>
            <person name="Pham C."/>
            <person name="Primus E.L."/>
            <person name="Pu L.-L."/>
            <person name="Puazo M."/>
            <person name="Qin X."/>
            <person name="Quiroz J.B."/>
            <person name="Reese J."/>
            <person name="Richards S."/>
            <person name="Rives C.M."/>
            <person name="Robberts R."/>
            <person name="Ruiz S.J."/>
            <person name="Ruiz M.J."/>
            <person name="Santibanez J."/>
            <person name="Schneider B.W."/>
            <person name="Sisson I."/>
            <person name="Smith M."/>
            <person name="Sodergren E."/>
            <person name="Song X.-Z."/>
            <person name="Song B.B."/>
            <person name="Summersgill H."/>
            <person name="Thelus R."/>
            <person name="Thornton R.D."/>
            <person name="Trejos Z.Y."/>
            <person name="Usmani K."/>
            <person name="Vattathil S."/>
            <person name="Villasana D."/>
            <person name="Walker D.L."/>
            <person name="Wang S."/>
            <person name="Wang K."/>
            <person name="White C.S."/>
            <person name="Williams A.C."/>
            <person name="Williamson J."/>
            <person name="Wilson K."/>
            <person name="Woghiren I.O."/>
            <person name="Woodworth J.R."/>
            <person name="Worley K.C."/>
            <person name="Wright R.A."/>
            <person name="Wu W."/>
            <person name="Young L."/>
            <person name="Zhang L."/>
            <person name="Zhang J."/>
            <person name="Zhu Y."/>
            <person name="Muzny D.M."/>
            <person name="Weinstock G."/>
            <person name="Gibbs R.A."/>
        </authorList>
    </citation>
    <scope>NUCLEOTIDE SEQUENCE [LARGE SCALE GENOMIC DNA]</scope>
    <source>
        <strain evidence="8">LSR1</strain>
    </source>
</reference>
<dbReference type="SUPFAM" id="SSF57501">
    <property type="entry name" value="Cystine-knot cytokines"/>
    <property type="match status" value="1"/>
</dbReference>
<accession>C4WWY5</accession>
<dbReference type="InterPro" id="IPR052444">
    <property type="entry name" value="Spz/Toll_ligand-like"/>
</dbReference>
<reference evidence="7" key="3">
    <citation type="submission" date="2022-06" db="UniProtKB">
        <authorList>
            <consortium name="EnsemblMetazoa"/>
        </authorList>
    </citation>
    <scope>IDENTIFICATION</scope>
</reference>
<evidence type="ECO:0000313" key="7">
    <source>
        <dbReference type="EnsemblMetazoa" id="NP_001153589.1"/>
    </source>
</evidence>
<evidence type="ECO:0000256" key="2">
    <source>
        <dbReference type="ARBA" id="ARBA00023157"/>
    </source>
</evidence>
<evidence type="ECO:0000313" key="6">
    <source>
        <dbReference type="EMBL" id="BAH72405.1"/>
    </source>
</evidence>
<dbReference type="Gene3D" id="2.10.90.10">
    <property type="entry name" value="Cystine-knot cytokines"/>
    <property type="match status" value="1"/>
</dbReference>
<gene>
    <name evidence="6" type="primary">ACYPI004362</name>
    <name evidence="7" type="synonym">100163265</name>
</gene>
<name>C4WWY5_ACYPI</name>
<protein>
    <submittedName>
        <fullName evidence="6">ACYPI004362 protein</fullName>
    </submittedName>
</protein>
<reference evidence="6" key="1">
    <citation type="submission" date="2009-06" db="EMBL/GenBank/DDBJ databases">
        <title>A full-length cDNA resource of the pea aphid, Acyrthosiphon pisum.</title>
        <authorList>
            <person name="Shigenobu S."/>
            <person name="Nakabachi A."/>
            <person name="Richards S."/>
        </authorList>
    </citation>
    <scope>NUCLEOTIDE SEQUENCE</scope>
    <source>
        <strain evidence="6">LSR1</strain>
        <tissue evidence="6">Whole body</tissue>
    </source>
</reference>
<dbReference type="GO" id="GO:0021556">
    <property type="term" value="P:central nervous system formation"/>
    <property type="evidence" value="ECO:0007669"/>
    <property type="project" value="TreeGrafter"/>
</dbReference>
<organism evidence="6">
    <name type="scientific">Acyrthosiphon pisum</name>
    <name type="common">Pea aphid</name>
    <dbReference type="NCBI Taxonomy" id="7029"/>
    <lineage>
        <taxon>Eukaryota</taxon>
        <taxon>Metazoa</taxon>
        <taxon>Ecdysozoa</taxon>
        <taxon>Arthropoda</taxon>
        <taxon>Hexapoda</taxon>
        <taxon>Insecta</taxon>
        <taxon>Pterygota</taxon>
        <taxon>Neoptera</taxon>
        <taxon>Paraneoptera</taxon>
        <taxon>Hemiptera</taxon>
        <taxon>Sternorrhyncha</taxon>
        <taxon>Aphidomorpha</taxon>
        <taxon>Aphidoidea</taxon>
        <taxon>Aphididae</taxon>
        <taxon>Macrosiphini</taxon>
        <taxon>Acyrthosiphon</taxon>
    </lineage>
</organism>
<dbReference type="AlphaFoldDB" id="C4WWY5"/>
<keyword evidence="1 4" id="KW-0732">Signal</keyword>
<evidence type="ECO:0000259" key="5">
    <source>
        <dbReference type="Pfam" id="PF16077"/>
    </source>
</evidence>
<feature type="signal peptide" evidence="4">
    <location>
        <begin position="1"/>
        <end position="19"/>
    </location>
</feature>
<dbReference type="GO" id="GO:0008083">
    <property type="term" value="F:growth factor activity"/>
    <property type="evidence" value="ECO:0007669"/>
    <property type="project" value="TreeGrafter"/>
</dbReference>
<dbReference type="Proteomes" id="UP000007819">
    <property type="component" value="Chromosome A2"/>
</dbReference>
<dbReference type="EMBL" id="AK342347">
    <property type="protein sequence ID" value="BAH72405.1"/>
    <property type="molecule type" value="mRNA"/>
</dbReference>
<dbReference type="OrthoDB" id="6359065at2759"/>
<evidence type="ECO:0000256" key="1">
    <source>
        <dbReference type="ARBA" id="ARBA00022729"/>
    </source>
</evidence>
<dbReference type="eggNOG" id="ENOG502S688">
    <property type="taxonomic scope" value="Eukaryota"/>
</dbReference>
<keyword evidence="3" id="KW-0325">Glycoprotein</keyword>
<dbReference type="HOGENOM" id="CLU_987705_0_0_1"/>
<dbReference type="Pfam" id="PF16077">
    <property type="entry name" value="Spaetzle"/>
    <property type="match status" value="1"/>
</dbReference>
<feature type="domain" description="Spaetzle" evidence="5">
    <location>
        <begin position="167"/>
        <end position="265"/>
    </location>
</feature>
<dbReference type="InterPro" id="IPR029034">
    <property type="entry name" value="Cystine-knot_cytokine"/>
</dbReference>
<evidence type="ECO:0000256" key="3">
    <source>
        <dbReference type="ARBA" id="ARBA00023180"/>
    </source>
</evidence>
<dbReference type="GO" id="GO:0005615">
    <property type="term" value="C:extracellular space"/>
    <property type="evidence" value="ECO:0007669"/>
    <property type="project" value="UniProtKB-ARBA"/>
</dbReference>
<evidence type="ECO:0000256" key="4">
    <source>
        <dbReference type="SAM" id="SignalP"/>
    </source>
</evidence>
<proteinExistence type="evidence at transcript level"/>
<dbReference type="InParanoid" id="C4WWY5"/>
<dbReference type="EnsemblMetazoa" id="NM_001160117.1">
    <property type="protein sequence ID" value="NP_001153589.1"/>
    <property type="gene ID" value="GeneID_100163265"/>
</dbReference>
<sequence>MTKWPLMMIILALISTVQWLNSTAQRTKDNNPYWEGYLRFSARNRLIRTRFFDQDTTATIANTSSYKEDEKDEPVIRATKLTKRSIKTKISPIVFLNPVSINKFIPDPQVMEKCSLNETFCVKVDVYPKQYAYDLFRKSKYMSTSYFGNDTENNEIQTRIANSNLEKFCESREELIFPQAAITKKDEWRYIVQDININNTNFKQGIRVEICNAYSGAKCKFNGLLPLGYTTTCVQKYIYKKLVAIKDFKEIYYESFKLPSCCECMYSKPAYNDQKLAELTTC</sequence>
<keyword evidence="2" id="KW-1015">Disulfide bond</keyword>
<keyword evidence="8" id="KW-1185">Reference proteome</keyword>
<dbReference type="PANTHER" id="PTHR23199">
    <property type="entry name" value="NEUROTROPHIN 1-RELATED"/>
    <property type="match status" value="1"/>
</dbReference>
<dbReference type="InterPro" id="IPR032104">
    <property type="entry name" value="Spaetzle"/>
</dbReference>
<dbReference type="KEGG" id="api:100163265"/>
<dbReference type="STRING" id="7029.C4WWY5"/>
<dbReference type="PANTHER" id="PTHR23199:SF12">
    <property type="entry name" value="NEUROTROPHIN 1-RELATED"/>
    <property type="match status" value="1"/>
</dbReference>
<evidence type="ECO:0000313" key="8">
    <source>
        <dbReference type="Proteomes" id="UP000007819"/>
    </source>
</evidence>